<accession>A0AA48I331</accession>
<name>A0AA48I331_9FIRM</name>
<reference evidence="1" key="1">
    <citation type="journal article" date="2023" name="ISME J.">
        <title>Emergence of putative energy parasites within Clostridia revealed by genome analysis of a novel endosymbiotic clade.</title>
        <authorList>
            <person name="Takahashi K."/>
            <person name="Kuwahara H."/>
            <person name="Horikawa Y."/>
            <person name="Izawa K."/>
            <person name="Kato D."/>
            <person name="Inagaki T."/>
            <person name="Yuki M."/>
            <person name="Ohkuma M."/>
            <person name="Hongoh Y."/>
        </authorList>
    </citation>
    <scope>NUCLEOTIDE SEQUENCE</scope>
    <source>
        <strain evidence="1">RsTa-C01</strain>
    </source>
</reference>
<evidence type="ECO:0000313" key="1">
    <source>
        <dbReference type="EMBL" id="BED92852.1"/>
    </source>
</evidence>
<gene>
    <name evidence="1" type="ORF">RsTaC01_0747</name>
</gene>
<dbReference type="EMBL" id="AP027925">
    <property type="protein sequence ID" value="BED92852.1"/>
    <property type="molecule type" value="Genomic_DNA"/>
</dbReference>
<dbReference type="KEGG" id="ptrh:RsTaC01_0747"/>
<dbReference type="AlphaFoldDB" id="A0AA48I331"/>
<dbReference type="Proteomes" id="UP001335720">
    <property type="component" value="Chromosome"/>
</dbReference>
<proteinExistence type="predicted"/>
<organism evidence="1">
    <name type="scientific">Candidatus Paraimprobicoccus trichonymphae</name>
    <dbReference type="NCBI Taxonomy" id="3033793"/>
    <lineage>
        <taxon>Bacteria</taxon>
        <taxon>Bacillati</taxon>
        <taxon>Bacillota</taxon>
        <taxon>Clostridia</taxon>
        <taxon>Candidatus Paraimprobicoccus</taxon>
    </lineage>
</organism>
<sequence>MGKTFNYLHGKIEELGNDKRTDKKGRFKKIQNAKDKLLEKFSEIKKFRLPLLRNLVETCIHYFKPRHRINFNESINIKNIINSVSRDITKALKTKIENCKNNKKKSGPLEFKLQKYEIAITAVEYANNAIF</sequence>
<protein>
    <submittedName>
        <fullName evidence="1">Uncharacterized protein</fullName>
    </submittedName>
</protein>